<dbReference type="STRING" id="1855283.SAMN05216382_1529"/>
<dbReference type="Proteomes" id="UP000199214">
    <property type="component" value="Unassembled WGS sequence"/>
</dbReference>
<gene>
    <name evidence="1" type="ORF">SAMN05216382_1529</name>
</gene>
<reference evidence="2" key="1">
    <citation type="submission" date="2016-10" db="EMBL/GenBank/DDBJ databases">
        <authorList>
            <person name="Varghese N."/>
            <person name="Submissions S."/>
        </authorList>
    </citation>
    <scope>NUCLEOTIDE SEQUENCE [LARGE SCALE GENOMIC DNA]</scope>
    <source>
        <strain evidence="2">JS21-1</strain>
    </source>
</reference>
<dbReference type="AlphaFoldDB" id="A0A1H7MLA6"/>
<protein>
    <submittedName>
        <fullName evidence="1">Uncharacterized membrane protein</fullName>
    </submittedName>
</protein>
<dbReference type="Pfam" id="PF13801">
    <property type="entry name" value="Metal_resist"/>
    <property type="match status" value="1"/>
</dbReference>
<proteinExistence type="predicted"/>
<sequence length="148" mass="15972">MSRIRLALIVSVLLNLFLAAALVAGYASLRTGKRMVNAGSLRIAGAELPPDERRQFRRALRQTRQSMRATIDASRAAKARAADLLRQNPVDQTAVVAVLDAARAADTAVRAAVERRAVSFAAELPAADRARLAEAMTRRATRRGAPND</sequence>
<dbReference type="EMBL" id="FNZZ01000002">
    <property type="protein sequence ID" value="SEL11859.1"/>
    <property type="molecule type" value="Genomic_DNA"/>
</dbReference>
<dbReference type="RefSeq" id="WP_093004879.1">
    <property type="nucleotide sequence ID" value="NZ_FNZZ01000002.1"/>
</dbReference>
<keyword evidence="2" id="KW-1185">Reference proteome</keyword>
<evidence type="ECO:0000313" key="1">
    <source>
        <dbReference type="EMBL" id="SEL11859.1"/>
    </source>
</evidence>
<evidence type="ECO:0000313" key="2">
    <source>
        <dbReference type="Proteomes" id="UP000199214"/>
    </source>
</evidence>
<organism evidence="1 2">
    <name type="scientific">Sphingomonas palmae</name>
    <dbReference type="NCBI Taxonomy" id="1855283"/>
    <lineage>
        <taxon>Bacteria</taxon>
        <taxon>Pseudomonadati</taxon>
        <taxon>Pseudomonadota</taxon>
        <taxon>Alphaproteobacteria</taxon>
        <taxon>Sphingomonadales</taxon>
        <taxon>Sphingomonadaceae</taxon>
        <taxon>Sphingomonas</taxon>
    </lineage>
</organism>
<accession>A0A1H7MLA6</accession>
<dbReference type="InterPro" id="IPR025961">
    <property type="entry name" value="Metal_resist"/>
</dbReference>
<name>A0A1H7MLA6_9SPHN</name>